<sequence length="273" mass="30575">MSTYTVYESNSDYFSYDGISHDQPVLEHFGRKFTKDTKDTRWSTLWSDIDTLNNNDDGDVYKVIFLGRHALATNSSLTEWDDDNDTVWAQDIPLVDSPLTQDGYLQAFNVLSKWQEENSLDAGKCIGIPDISYVSPMARALVTNSITFSPQLNASGGPTIQTVVHENCREQVSRKGDEVEHRRSKRCISEMFPKFTMEDGFADDDPLWGTKETSDDVTNRATDILDSIFDDDNDDKNFVSITGHGGINSSILGIVGLDNLKAKVHHGGRTLVY</sequence>
<organism evidence="2">
    <name type="scientific">Laccaria bicolor (strain S238N-H82 / ATCC MYA-4686)</name>
    <name type="common">Bicoloured deceiver</name>
    <name type="synonym">Laccaria laccata var. bicolor</name>
    <dbReference type="NCBI Taxonomy" id="486041"/>
    <lineage>
        <taxon>Eukaryota</taxon>
        <taxon>Fungi</taxon>
        <taxon>Dikarya</taxon>
        <taxon>Basidiomycota</taxon>
        <taxon>Agaricomycotina</taxon>
        <taxon>Agaricomycetes</taxon>
        <taxon>Agaricomycetidae</taxon>
        <taxon>Agaricales</taxon>
        <taxon>Agaricineae</taxon>
        <taxon>Hydnangiaceae</taxon>
        <taxon>Laccaria</taxon>
    </lineage>
</organism>
<dbReference type="Pfam" id="PF00300">
    <property type="entry name" value="His_Phos_1"/>
    <property type="match status" value="1"/>
</dbReference>
<evidence type="ECO:0000313" key="1">
    <source>
        <dbReference type="EMBL" id="EDR07891.1"/>
    </source>
</evidence>
<dbReference type="GO" id="GO:0016791">
    <property type="term" value="F:phosphatase activity"/>
    <property type="evidence" value="ECO:0007669"/>
    <property type="project" value="TreeGrafter"/>
</dbReference>
<evidence type="ECO:0000313" key="2">
    <source>
        <dbReference type="Proteomes" id="UP000001194"/>
    </source>
</evidence>
<dbReference type="GO" id="GO:0005737">
    <property type="term" value="C:cytoplasm"/>
    <property type="evidence" value="ECO:0007669"/>
    <property type="project" value="TreeGrafter"/>
</dbReference>
<dbReference type="Gene3D" id="3.40.50.1240">
    <property type="entry name" value="Phosphoglycerate mutase-like"/>
    <property type="match status" value="1"/>
</dbReference>
<gene>
    <name evidence="1" type="ORF">LACBIDRAFT_298207</name>
</gene>
<dbReference type="EMBL" id="DS547103">
    <property type="protein sequence ID" value="EDR07891.1"/>
    <property type="molecule type" value="Genomic_DNA"/>
</dbReference>
<dbReference type="KEGG" id="lbc:LACBIDRAFT_298207"/>
<dbReference type="PANTHER" id="PTHR48100">
    <property type="entry name" value="BROAD-SPECIFICITY PHOSPHATASE YOR283W-RELATED"/>
    <property type="match status" value="1"/>
</dbReference>
<keyword evidence="2" id="KW-1185">Reference proteome</keyword>
<dbReference type="PANTHER" id="PTHR48100:SF1">
    <property type="entry name" value="HISTIDINE PHOSPHATASE FAMILY PROTEIN-RELATED"/>
    <property type="match status" value="1"/>
</dbReference>
<name>B0DCG4_LACBS</name>
<dbReference type="InterPro" id="IPR029033">
    <property type="entry name" value="His_PPase_superfam"/>
</dbReference>
<reference evidence="1 2" key="1">
    <citation type="journal article" date="2008" name="Nature">
        <title>The genome of Laccaria bicolor provides insights into mycorrhizal symbiosis.</title>
        <authorList>
            <person name="Martin F."/>
            <person name="Aerts A."/>
            <person name="Ahren D."/>
            <person name="Brun A."/>
            <person name="Danchin E.G.J."/>
            <person name="Duchaussoy F."/>
            <person name="Gibon J."/>
            <person name="Kohler A."/>
            <person name="Lindquist E."/>
            <person name="Pereda V."/>
            <person name="Salamov A."/>
            <person name="Shapiro H.J."/>
            <person name="Wuyts J."/>
            <person name="Blaudez D."/>
            <person name="Buee M."/>
            <person name="Brokstein P."/>
            <person name="Canbaeck B."/>
            <person name="Cohen D."/>
            <person name="Courty P.E."/>
            <person name="Coutinho P.M."/>
            <person name="Delaruelle C."/>
            <person name="Detter J.C."/>
            <person name="Deveau A."/>
            <person name="DiFazio S."/>
            <person name="Duplessis S."/>
            <person name="Fraissinet-Tachet L."/>
            <person name="Lucic E."/>
            <person name="Frey-Klett P."/>
            <person name="Fourrey C."/>
            <person name="Feussner I."/>
            <person name="Gay G."/>
            <person name="Grimwood J."/>
            <person name="Hoegger P.J."/>
            <person name="Jain P."/>
            <person name="Kilaru S."/>
            <person name="Labbe J."/>
            <person name="Lin Y.C."/>
            <person name="Legue V."/>
            <person name="Le Tacon F."/>
            <person name="Marmeisse R."/>
            <person name="Melayah D."/>
            <person name="Montanini B."/>
            <person name="Muratet M."/>
            <person name="Nehls U."/>
            <person name="Niculita-Hirzel H."/>
            <person name="Oudot-Le Secq M.P."/>
            <person name="Peter M."/>
            <person name="Quesneville H."/>
            <person name="Rajashekar B."/>
            <person name="Reich M."/>
            <person name="Rouhier N."/>
            <person name="Schmutz J."/>
            <person name="Yin T."/>
            <person name="Chalot M."/>
            <person name="Henrissat B."/>
            <person name="Kuees U."/>
            <person name="Lucas S."/>
            <person name="Van de Peer Y."/>
            <person name="Podila G.K."/>
            <person name="Polle A."/>
            <person name="Pukkila P.J."/>
            <person name="Richardson P.M."/>
            <person name="Rouze P."/>
            <person name="Sanders I.R."/>
            <person name="Stajich J.E."/>
            <person name="Tunlid A."/>
            <person name="Tuskan G."/>
            <person name="Grigoriev I.V."/>
        </authorList>
    </citation>
    <scope>NUCLEOTIDE SEQUENCE [LARGE SCALE GENOMIC DNA]</scope>
    <source>
        <strain evidence="2">S238N-H82 / ATCC MYA-4686</strain>
    </source>
</reference>
<protein>
    <submittedName>
        <fullName evidence="1">Predicted protein</fullName>
    </submittedName>
</protein>
<dbReference type="InterPro" id="IPR013078">
    <property type="entry name" value="His_Pase_superF_clade-1"/>
</dbReference>
<dbReference type="GeneID" id="6077349"/>
<dbReference type="InParanoid" id="B0DCG4"/>
<dbReference type="HOGENOM" id="CLU_039184_0_0_1"/>
<accession>B0DCG4</accession>
<dbReference type="SUPFAM" id="SSF53254">
    <property type="entry name" value="Phosphoglycerate mutase-like"/>
    <property type="match status" value="1"/>
</dbReference>
<dbReference type="AlphaFoldDB" id="B0DCG4"/>
<dbReference type="OrthoDB" id="496981at2759"/>
<dbReference type="InterPro" id="IPR050275">
    <property type="entry name" value="PGM_Phosphatase"/>
</dbReference>
<dbReference type="Proteomes" id="UP000001194">
    <property type="component" value="Unassembled WGS sequence"/>
</dbReference>
<dbReference type="RefSeq" id="XP_001881680.1">
    <property type="nucleotide sequence ID" value="XM_001881645.1"/>
</dbReference>
<proteinExistence type="predicted"/>
<dbReference type="FunCoup" id="B0DCG4">
    <property type="interactions" value="280"/>
</dbReference>